<proteinExistence type="predicted"/>
<name>A0A2H0WNT8_9BACT</name>
<evidence type="ECO:0008006" key="4">
    <source>
        <dbReference type="Google" id="ProtNLM"/>
    </source>
</evidence>
<feature type="transmembrane region" description="Helical" evidence="1">
    <location>
        <begin position="209"/>
        <end position="228"/>
    </location>
</feature>
<dbReference type="PANTHER" id="PTHR36833:SF1">
    <property type="entry name" value="INTEGRAL MEMBRANE TRANSPORT PROTEIN"/>
    <property type="match status" value="1"/>
</dbReference>
<accession>A0A2H0WNT8</accession>
<comment type="caution">
    <text evidence="2">The sequence shown here is derived from an EMBL/GenBank/DDBJ whole genome shotgun (WGS) entry which is preliminary data.</text>
</comment>
<evidence type="ECO:0000256" key="1">
    <source>
        <dbReference type="SAM" id="Phobius"/>
    </source>
</evidence>
<dbReference type="PANTHER" id="PTHR36833">
    <property type="entry name" value="SLR0610 PROTEIN-RELATED"/>
    <property type="match status" value="1"/>
</dbReference>
<protein>
    <recommendedName>
        <fullName evidence="4">ABC transporter permease</fullName>
    </recommendedName>
</protein>
<dbReference type="AlphaFoldDB" id="A0A2H0WNT8"/>
<dbReference type="Pfam" id="PF06182">
    <property type="entry name" value="ABC2_membrane_6"/>
    <property type="match status" value="1"/>
</dbReference>
<keyword evidence="1" id="KW-0472">Membrane</keyword>
<dbReference type="InterPro" id="IPR010390">
    <property type="entry name" value="ABC-2_transporter-like"/>
</dbReference>
<evidence type="ECO:0000313" key="2">
    <source>
        <dbReference type="EMBL" id="PIS14297.1"/>
    </source>
</evidence>
<sequence>MGLIAGNNKFLKLFKVWMKISFLAAESQLLTNWSGVLFLIGKIVRFFMYFIFLFSVLSGAKDLIGLSQNQVIFFFLIFNFIDITVQFLFRGVYHFRPLVVSGNFDLDLLKPIPSFFKPIFGWTDILDFITLVPLVLYIFHFSLVNHLAAGFFSWLLFLFLLINAILISFAIHLAVCAICILTLEIDHLIWVYRDLTNMGRFPTDIYPKWLQGILTFTIPVVVMVTVPTKSLLGIVSWPMLALSFLIGAFSLFASLKFWQFSLKRYTSASS</sequence>
<gene>
    <name evidence="2" type="ORF">COT64_03420</name>
</gene>
<keyword evidence="1" id="KW-0812">Transmembrane</keyword>
<feature type="transmembrane region" description="Helical" evidence="1">
    <location>
        <begin position="46"/>
        <end position="64"/>
    </location>
</feature>
<evidence type="ECO:0000313" key="3">
    <source>
        <dbReference type="Proteomes" id="UP000230775"/>
    </source>
</evidence>
<dbReference type="Proteomes" id="UP000230775">
    <property type="component" value="Unassembled WGS sequence"/>
</dbReference>
<keyword evidence="1" id="KW-1133">Transmembrane helix</keyword>
<feature type="transmembrane region" description="Helical" evidence="1">
    <location>
        <begin position="119"/>
        <end position="139"/>
    </location>
</feature>
<dbReference type="EMBL" id="PEZI01000071">
    <property type="protein sequence ID" value="PIS14297.1"/>
    <property type="molecule type" value="Genomic_DNA"/>
</dbReference>
<feature type="transmembrane region" description="Helical" evidence="1">
    <location>
        <begin position="234"/>
        <end position="255"/>
    </location>
</feature>
<organism evidence="2 3">
    <name type="scientific">Candidatus Shapirobacteria bacterium CG09_land_8_20_14_0_10_39_12</name>
    <dbReference type="NCBI Taxonomy" id="1974885"/>
    <lineage>
        <taxon>Bacteria</taxon>
        <taxon>Candidatus Shapironibacteriota</taxon>
    </lineage>
</organism>
<feature type="transmembrane region" description="Helical" evidence="1">
    <location>
        <begin position="171"/>
        <end position="189"/>
    </location>
</feature>
<reference evidence="3" key="1">
    <citation type="submission" date="2017-09" db="EMBL/GenBank/DDBJ databases">
        <title>Depth-based differentiation of microbial function through sediment-hosted aquifers and enrichment of novel symbionts in the deep terrestrial subsurface.</title>
        <authorList>
            <person name="Probst A.J."/>
            <person name="Ladd B."/>
            <person name="Jarett J.K."/>
            <person name="Geller-Mcgrath D.E."/>
            <person name="Sieber C.M.K."/>
            <person name="Emerson J.B."/>
            <person name="Anantharaman K."/>
            <person name="Thomas B.C."/>
            <person name="Malmstrom R."/>
            <person name="Stieglmeier M."/>
            <person name="Klingl A."/>
            <person name="Woyke T."/>
            <person name="Ryan C.M."/>
            <person name="Banfield J.F."/>
        </authorList>
    </citation>
    <scope>NUCLEOTIDE SEQUENCE [LARGE SCALE GENOMIC DNA]</scope>
</reference>
<feature type="transmembrane region" description="Helical" evidence="1">
    <location>
        <begin position="146"/>
        <end position="165"/>
    </location>
</feature>
<feature type="transmembrane region" description="Helical" evidence="1">
    <location>
        <begin position="71"/>
        <end position="89"/>
    </location>
</feature>